<protein>
    <submittedName>
        <fullName evidence="1">Uncharacterized protein</fullName>
    </submittedName>
</protein>
<dbReference type="EMBL" id="PDLM01000004">
    <property type="protein sequence ID" value="RDW79361.1"/>
    <property type="molecule type" value="Genomic_DNA"/>
</dbReference>
<sequence length="263" mass="30679">MALADGFIRTYLGDITSPQQIVVCSSPYVFIPTAAHYLAKYFLSHLNRWLAARNLPTAQETRVHRTLTYQIDYSKLDTKDRLQLLKQDHLHINRNFLEDKMVLFIDDMRITGAHEKMLERMIEENNVMSKTYFIYFAGLTNSTISPCVENNLNFTAVQSIFDLEKIIKRAQFSINDRFVKYVLGYHHIDFRLFLQAQQPAFVNLLLDMALGNGYHNVDLYSRNLETIYRHLSNELSPLTPRMPEQITDCQRECRPKIRLPGVA</sequence>
<keyword evidence="2" id="KW-1185">Reference proteome</keyword>
<dbReference type="Proteomes" id="UP000256645">
    <property type="component" value="Unassembled WGS sequence"/>
</dbReference>
<dbReference type="AlphaFoldDB" id="A0A3D8RZW5"/>
<dbReference type="InterPro" id="IPR028944">
    <property type="entry name" value="PRTase_ComF-like"/>
</dbReference>
<comment type="caution">
    <text evidence="1">The sequence shown here is derived from an EMBL/GenBank/DDBJ whole genome shotgun (WGS) entry which is preliminary data.</text>
</comment>
<name>A0A3D8RZW5_9HELO</name>
<accession>A0A3D8RZW5</accession>
<dbReference type="Pfam" id="PF15610">
    <property type="entry name" value="PRTase_3"/>
    <property type="match status" value="1"/>
</dbReference>
<evidence type="ECO:0000313" key="2">
    <source>
        <dbReference type="Proteomes" id="UP000256645"/>
    </source>
</evidence>
<organism evidence="1 2">
    <name type="scientific">Coleophoma cylindrospora</name>
    <dbReference type="NCBI Taxonomy" id="1849047"/>
    <lineage>
        <taxon>Eukaryota</taxon>
        <taxon>Fungi</taxon>
        <taxon>Dikarya</taxon>
        <taxon>Ascomycota</taxon>
        <taxon>Pezizomycotina</taxon>
        <taxon>Leotiomycetes</taxon>
        <taxon>Helotiales</taxon>
        <taxon>Dermateaceae</taxon>
        <taxon>Coleophoma</taxon>
    </lineage>
</organism>
<gene>
    <name evidence="1" type="ORF">BP6252_03999</name>
</gene>
<evidence type="ECO:0000313" key="1">
    <source>
        <dbReference type="EMBL" id="RDW79361.1"/>
    </source>
</evidence>
<reference evidence="1 2" key="1">
    <citation type="journal article" date="2018" name="IMA Fungus">
        <title>IMA Genome-F 9: Draft genome sequence of Annulohypoxylon stygium, Aspergillus mulundensis, Berkeleyomyces basicola (syn. Thielaviopsis basicola), Ceratocystis smalleyi, two Cercospora beticola strains, Coleophoma cylindrospora, Fusarium fracticaudum, Phialophora cf. hyalina, and Morchella septimelata.</title>
        <authorList>
            <person name="Wingfield B.D."/>
            <person name="Bills G.F."/>
            <person name="Dong Y."/>
            <person name="Huang W."/>
            <person name="Nel W.J."/>
            <person name="Swalarsk-Parry B.S."/>
            <person name="Vaghefi N."/>
            <person name="Wilken P.M."/>
            <person name="An Z."/>
            <person name="de Beer Z.W."/>
            <person name="De Vos L."/>
            <person name="Chen L."/>
            <person name="Duong T.A."/>
            <person name="Gao Y."/>
            <person name="Hammerbacher A."/>
            <person name="Kikkert J.R."/>
            <person name="Li Y."/>
            <person name="Li H."/>
            <person name="Li K."/>
            <person name="Li Q."/>
            <person name="Liu X."/>
            <person name="Ma X."/>
            <person name="Naidoo K."/>
            <person name="Pethybridge S.J."/>
            <person name="Sun J."/>
            <person name="Steenkamp E.T."/>
            <person name="van der Nest M.A."/>
            <person name="van Wyk S."/>
            <person name="Wingfield M.J."/>
            <person name="Xiong C."/>
            <person name="Yue Q."/>
            <person name="Zhang X."/>
        </authorList>
    </citation>
    <scope>NUCLEOTIDE SEQUENCE [LARGE SCALE GENOMIC DNA]</scope>
    <source>
        <strain evidence="1 2">BP6252</strain>
    </source>
</reference>
<dbReference type="OrthoDB" id="9986683at2759"/>
<proteinExistence type="predicted"/>